<protein>
    <submittedName>
        <fullName evidence="6">AMP-binding protein</fullName>
    </submittedName>
</protein>
<dbReference type="AlphaFoldDB" id="A0A5B8U5P5"/>
<dbReference type="SUPFAM" id="SSF56801">
    <property type="entry name" value="Acetyl-CoA synthetase-like"/>
    <property type="match status" value="1"/>
</dbReference>
<feature type="domain" description="AMP-binding enzyme C-terminal" evidence="5">
    <location>
        <begin position="551"/>
        <end position="627"/>
    </location>
</feature>
<evidence type="ECO:0000256" key="1">
    <source>
        <dbReference type="ARBA" id="ARBA00006432"/>
    </source>
</evidence>
<dbReference type="GO" id="GO:0006631">
    <property type="term" value="P:fatty acid metabolic process"/>
    <property type="evidence" value="ECO:0007669"/>
    <property type="project" value="TreeGrafter"/>
</dbReference>
<dbReference type="Pfam" id="PF00501">
    <property type="entry name" value="AMP-binding"/>
    <property type="match status" value="1"/>
</dbReference>
<dbReference type="PROSITE" id="PS00455">
    <property type="entry name" value="AMP_BINDING"/>
    <property type="match status" value="1"/>
</dbReference>
<dbReference type="Gene3D" id="2.30.38.10">
    <property type="entry name" value="Luciferase, Domain 3"/>
    <property type="match status" value="1"/>
</dbReference>
<evidence type="ECO:0000259" key="5">
    <source>
        <dbReference type="Pfam" id="PF13193"/>
    </source>
</evidence>
<evidence type="ECO:0000256" key="2">
    <source>
        <dbReference type="ARBA" id="ARBA00022598"/>
    </source>
</evidence>
<gene>
    <name evidence="6" type="ORF">FSW04_10595</name>
</gene>
<feature type="compositionally biased region" description="Low complexity" evidence="3">
    <location>
        <begin position="99"/>
        <end position="115"/>
    </location>
</feature>
<evidence type="ECO:0000313" key="6">
    <source>
        <dbReference type="EMBL" id="QEC47972.1"/>
    </source>
</evidence>
<dbReference type="InterPro" id="IPR000873">
    <property type="entry name" value="AMP-dep_synth/lig_dom"/>
</dbReference>
<evidence type="ECO:0000256" key="3">
    <source>
        <dbReference type="SAM" id="MobiDB-lite"/>
    </source>
</evidence>
<feature type="domain" description="AMP-dependent synthetase/ligase" evidence="4">
    <location>
        <begin position="137"/>
        <end position="501"/>
    </location>
</feature>
<feature type="compositionally biased region" description="Basic and acidic residues" evidence="3">
    <location>
        <begin position="55"/>
        <end position="67"/>
    </location>
</feature>
<dbReference type="Pfam" id="PF13193">
    <property type="entry name" value="AMP-binding_C"/>
    <property type="match status" value="1"/>
</dbReference>
<dbReference type="EMBL" id="CP042430">
    <property type="protein sequence ID" value="QEC47972.1"/>
    <property type="molecule type" value="Genomic_DNA"/>
</dbReference>
<feature type="compositionally biased region" description="Basic residues" evidence="3">
    <location>
        <begin position="34"/>
        <end position="54"/>
    </location>
</feature>
<comment type="similarity">
    <text evidence="1">Belongs to the ATP-dependent AMP-binding enzyme family.</text>
</comment>
<dbReference type="Gene3D" id="3.30.300.30">
    <property type="match status" value="1"/>
</dbReference>
<sequence length="653" mass="70427">METVRPAATRCDVRGSHDGADPGDRAAVGGGLPRARRRRAAGGPRLRRGRRARGRRPDPGARRDRPGLRPPRPARRPGRHGLGRLRARAVPAGGRGARGPRPVTGPDRAPAFPAPRDGDRHRATGDWDGVLLGAELDAAVAAGPQRLAVVDGEHRLTYAEVGDRVARAAAGLAALGVGRGDVVTWQLPNWWEALVVHHAILRLRAVSNPVMPILRERELTFMLTQSRARVIVVPETFRAFGFAAMAEDLRASVPTLEHVVVVRPAGEDPRDFARLVDEHDPMAADPEATAEDPVVLMYTSGTESVPKGAVHSHVTMRYENRSIRDIYELTGDDIVFMPSPVAHITGLLYGVHLQVLLGTTVVYLDVWDAGRALELIEREGCTFEVGATPFLHGLAHHPDLAKRDISRFRLFACGGADVSPEIVRVATAALDCTVVRVYGSTEFMTASSGVRGDPLDKRAQTDGAIIGNAQARILREDGTEAGPGEVGALRLRGPDGFNGYLDPAVAPGAIDADGWFDSGDLAAIDADGYLTIHGRQKDIIIRGGENLSAKEIEDNVFEHEAVQEVSIVAMPDPVMGERACAFVVAAPGAALTLPDLVAHLEARRIARQKFPERLELVPELPRTATGKIQKFELRRRIAELVAAEREHTTEGDG</sequence>
<evidence type="ECO:0000259" key="4">
    <source>
        <dbReference type="Pfam" id="PF00501"/>
    </source>
</evidence>
<keyword evidence="2" id="KW-0436">Ligase</keyword>
<dbReference type="KEGG" id="bsol:FSW04_10595"/>
<reference evidence="6 7" key="1">
    <citation type="journal article" date="2018" name="J. Microbiol.">
        <title>Baekduia soli gen. nov., sp. nov., a novel bacterium isolated from the soil of Baekdu Mountain and proposal of a novel family name, Baekduiaceae fam. nov.</title>
        <authorList>
            <person name="An D.S."/>
            <person name="Siddiqi M.Z."/>
            <person name="Kim K.H."/>
            <person name="Yu H.S."/>
            <person name="Im W.T."/>
        </authorList>
    </citation>
    <scope>NUCLEOTIDE SEQUENCE [LARGE SCALE GENOMIC DNA]</scope>
    <source>
        <strain evidence="6 7">BR7-21</strain>
    </source>
</reference>
<dbReference type="Proteomes" id="UP000321805">
    <property type="component" value="Chromosome"/>
</dbReference>
<evidence type="ECO:0000313" key="7">
    <source>
        <dbReference type="Proteomes" id="UP000321805"/>
    </source>
</evidence>
<dbReference type="GO" id="GO:0031956">
    <property type="term" value="F:medium-chain fatty acid-CoA ligase activity"/>
    <property type="evidence" value="ECO:0007669"/>
    <property type="project" value="TreeGrafter"/>
</dbReference>
<feature type="compositionally biased region" description="Basic residues" evidence="3">
    <location>
        <begin position="72"/>
        <end position="87"/>
    </location>
</feature>
<organism evidence="6 7">
    <name type="scientific">Baekduia soli</name>
    <dbReference type="NCBI Taxonomy" id="496014"/>
    <lineage>
        <taxon>Bacteria</taxon>
        <taxon>Bacillati</taxon>
        <taxon>Actinomycetota</taxon>
        <taxon>Thermoleophilia</taxon>
        <taxon>Solirubrobacterales</taxon>
        <taxon>Baekduiaceae</taxon>
        <taxon>Baekduia</taxon>
    </lineage>
</organism>
<dbReference type="Gene3D" id="3.40.50.980">
    <property type="match status" value="2"/>
</dbReference>
<name>A0A5B8U5P5_9ACTN</name>
<proteinExistence type="inferred from homology"/>
<dbReference type="InterPro" id="IPR025110">
    <property type="entry name" value="AMP-bd_C"/>
</dbReference>
<feature type="region of interest" description="Disordered" evidence="3">
    <location>
        <begin position="1"/>
        <end position="122"/>
    </location>
</feature>
<dbReference type="InterPro" id="IPR045851">
    <property type="entry name" value="AMP-bd_C_sf"/>
</dbReference>
<dbReference type="InterPro" id="IPR020845">
    <property type="entry name" value="AMP-binding_CS"/>
</dbReference>
<dbReference type="PANTHER" id="PTHR43201:SF5">
    <property type="entry name" value="MEDIUM-CHAIN ACYL-COA LIGASE ACSF2, MITOCHONDRIAL"/>
    <property type="match status" value="1"/>
</dbReference>
<dbReference type="PANTHER" id="PTHR43201">
    <property type="entry name" value="ACYL-COA SYNTHETASE"/>
    <property type="match status" value="1"/>
</dbReference>
<accession>A0A5B8U5P5</accession>
<keyword evidence="7" id="KW-1185">Reference proteome</keyword>
<dbReference type="OrthoDB" id="9803968at2"/>
<feature type="compositionally biased region" description="Basic and acidic residues" evidence="3">
    <location>
        <begin position="11"/>
        <end position="24"/>
    </location>
</feature>